<name>A0A367EL06_9ACTN</name>
<accession>A0A367EL06</accession>
<dbReference type="InterPro" id="IPR016024">
    <property type="entry name" value="ARM-type_fold"/>
</dbReference>
<dbReference type="AlphaFoldDB" id="A0A367EL06"/>
<evidence type="ECO:0000313" key="2">
    <source>
        <dbReference type="Proteomes" id="UP000253507"/>
    </source>
</evidence>
<sequence length="263" mass="29684">MTIGALEKLRSELRGLAEPGMRGQLVRVLRPPDDDELLGVRVPVMRELARRYRGLAREDVDVLLRSRVHEERFAGLLVLAEQVRTARGAERKALVDFYLARTDRVDNWDLVDGSAYVVLGPWLLDGPAAGSAEVPADGPSDSPADRTADRLEVLDELAGSAWLWDRRIAVVATLALIRAGRFEPTLRLVHRLRGDPEPLIHKASGWMLREIGRRDEQTLVDFLDRHVTELPRITVRYAVERLAPDARARFVRTRQGWVGNRIS</sequence>
<proteinExistence type="predicted"/>
<dbReference type="EMBL" id="QOIM01000034">
    <property type="protein sequence ID" value="RCG18067.1"/>
    <property type="molecule type" value="Genomic_DNA"/>
</dbReference>
<dbReference type="OrthoDB" id="9775346at2"/>
<evidence type="ECO:0000313" key="1">
    <source>
        <dbReference type="EMBL" id="RCG18067.1"/>
    </source>
</evidence>
<dbReference type="InterPro" id="IPR014825">
    <property type="entry name" value="DNA_alkylation"/>
</dbReference>
<dbReference type="PANTHER" id="PTHR34070:SF1">
    <property type="entry name" value="DNA ALKYLATION REPAIR PROTEIN"/>
    <property type="match status" value="1"/>
</dbReference>
<dbReference type="Pfam" id="PF08713">
    <property type="entry name" value="DNA_alkylation"/>
    <property type="match status" value="2"/>
</dbReference>
<dbReference type="Gene3D" id="1.25.10.90">
    <property type="match status" value="1"/>
</dbReference>
<dbReference type="PANTHER" id="PTHR34070">
    <property type="entry name" value="ARMADILLO-TYPE FOLD"/>
    <property type="match status" value="1"/>
</dbReference>
<protein>
    <submittedName>
        <fullName evidence="1">DNA alkylation repair protein</fullName>
    </submittedName>
</protein>
<reference evidence="1 2" key="1">
    <citation type="submission" date="2018-06" db="EMBL/GenBank/DDBJ databases">
        <title>Streptomyces reniochalinae sp. nov. and Streptomyces diacarnus sp. nov. from marine sponges.</title>
        <authorList>
            <person name="Li L."/>
        </authorList>
    </citation>
    <scope>NUCLEOTIDE SEQUENCE [LARGE SCALE GENOMIC DNA]</scope>
    <source>
        <strain evidence="1 2">LHW50302</strain>
    </source>
</reference>
<keyword evidence="2" id="KW-1185">Reference proteome</keyword>
<organism evidence="1 2">
    <name type="scientific">Streptomyces reniochalinae</name>
    <dbReference type="NCBI Taxonomy" id="2250578"/>
    <lineage>
        <taxon>Bacteria</taxon>
        <taxon>Bacillati</taxon>
        <taxon>Actinomycetota</taxon>
        <taxon>Actinomycetes</taxon>
        <taxon>Kitasatosporales</taxon>
        <taxon>Streptomycetaceae</taxon>
        <taxon>Streptomyces</taxon>
    </lineage>
</organism>
<dbReference type="CDD" id="cd06561">
    <property type="entry name" value="AlkD_like"/>
    <property type="match status" value="1"/>
</dbReference>
<dbReference type="Proteomes" id="UP000253507">
    <property type="component" value="Unassembled WGS sequence"/>
</dbReference>
<comment type="caution">
    <text evidence="1">The sequence shown here is derived from an EMBL/GenBank/DDBJ whole genome shotgun (WGS) entry which is preliminary data.</text>
</comment>
<gene>
    <name evidence="1" type="ORF">DQ392_15475</name>
</gene>
<dbReference type="SUPFAM" id="SSF48371">
    <property type="entry name" value="ARM repeat"/>
    <property type="match status" value="1"/>
</dbReference>